<dbReference type="InterPro" id="IPR003673">
    <property type="entry name" value="CoA-Trfase_fam_III"/>
</dbReference>
<proteinExistence type="predicted"/>
<dbReference type="Gene3D" id="3.40.50.10540">
    <property type="entry name" value="Crotonobetainyl-coa:carnitine coa-transferase, domain 1"/>
    <property type="match status" value="1"/>
</dbReference>
<organism evidence="1 2">
    <name type="scientific">Clostridium sporogenes</name>
    <dbReference type="NCBI Taxonomy" id="1509"/>
    <lineage>
        <taxon>Bacteria</taxon>
        <taxon>Bacillati</taxon>
        <taxon>Bacillota</taxon>
        <taxon>Clostridia</taxon>
        <taxon>Eubacteriales</taxon>
        <taxon>Clostridiaceae</taxon>
        <taxon>Clostridium</taxon>
    </lineage>
</organism>
<reference evidence="1 2" key="1">
    <citation type="submission" date="2015-11" db="EMBL/GenBank/DDBJ databases">
        <authorList>
            <person name="Hill K.K."/>
            <person name="Shirey T.B."/>
            <person name="Raphael B."/>
            <person name="Daligault H.E."/>
            <person name="Davenport K.W."/>
            <person name="Bruce D.C."/>
            <person name="Foley B.T."/>
            <person name="Johnson S.L."/>
        </authorList>
    </citation>
    <scope>NUCLEOTIDE SEQUENCE [LARGE SCALE GENOMIC DNA]</scope>
    <source>
        <strain evidence="1 2">CDC_1632</strain>
    </source>
</reference>
<dbReference type="InterPro" id="IPR050509">
    <property type="entry name" value="CoA-transferase_III"/>
</dbReference>
<keyword evidence="1" id="KW-0808">Transferase</keyword>
<evidence type="ECO:0000313" key="2">
    <source>
        <dbReference type="Proteomes" id="UP000182204"/>
    </source>
</evidence>
<dbReference type="PANTHER" id="PTHR48228">
    <property type="entry name" value="SUCCINYL-COA--D-CITRAMALATE COA-TRANSFERASE"/>
    <property type="match status" value="1"/>
</dbReference>
<accession>A0A1L3ND06</accession>
<protein>
    <submittedName>
        <fullName evidence="1">CoA-transferase III family protein</fullName>
    </submittedName>
</protein>
<dbReference type="AlphaFoldDB" id="A0A1L3ND06"/>
<dbReference type="SUPFAM" id="SSF89796">
    <property type="entry name" value="CoA-transferase family III (CaiB/BaiF)"/>
    <property type="match status" value="1"/>
</dbReference>
<dbReference type="Gene3D" id="3.30.1540.10">
    <property type="entry name" value="formyl-coa transferase, domain 3"/>
    <property type="match status" value="1"/>
</dbReference>
<name>A0A1L3ND06_CLOSG</name>
<gene>
    <name evidence="1" type="ORF">NPD5_2606</name>
</gene>
<evidence type="ECO:0000313" key="1">
    <source>
        <dbReference type="EMBL" id="APH14010.1"/>
    </source>
</evidence>
<dbReference type="RefSeq" id="WP_072586086.1">
    <property type="nucleotide sequence ID" value="NZ_CP013243.1"/>
</dbReference>
<dbReference type="InterPro" id="IPR023606">
    <property type="entry name" value="CoA-Trfase_III_dom_1_sf"/>
</dbReference>
<dbReference type="eggNOG" id="COG1804">
    <property type="taxonomic scope" value="Bacteria"/>
</dbReference>
<dbReference type="EMBL" id="CP013243">
    <property type="protein sequence ID" value="APH14010.1"/>
    <property type="molecule type" value="Genomic_DNA"/>
</dbReference>
<dbReference type="Pfam" id="PF02515">
    <property type="entry name" value="CoA_transf_3"/>
    <property type="match status" value="1"/>
</dbReference>
<dbReference type="STRING" id="413999.CBO3292"/>
<dbReference type="GO" id="GO:0016740">
    <property type="term" value="F:transferase activity"/>
    <property type="evidence" value="ECO:0007669"/>
    <property type="project" value="UniProtKB-KW"/>
</dbReference>
<dbReference type="PANTHER" id="PTHR48228:SF2">
    <property type="entry name" value="E-CINNAMOYL-COA:R-PHENYLLACTATE COA TRANSFERASE LARGE SUBUNIT"/>
    <property type="match status" value="1"/>
</dbReference>
<dbReference type="InterPro" id="IPR044855">
    <property type="entry name" value="CoA-Trfase_III_dom3_sf"/>
</dbReference>
<dbReference type="Proteomes" id="UP000182204">
    <property type="component" value="Chromosome"/>
</dbReference>
<sequence>MENNTNMFSGVKVIELANFIAAPAAGRFFADGGAEVIKIESPAGDPLRYTAPSEGRPLSQEENTTYDLENANKKAIVLNLKSEKGKKILHEMLKEADILLTNWRTKALVKQGLDYETLKEKYPKLVFAQITGYGEKGPDKDLPGFDYTAFFARGGVSGTLYEKGTVPPNVVPGLGDHQAGMFLAAGMAGALYKAKTTGKGDKVTVSLMHSAMYGLGIMIQAAQYTGHGLVYPINRNETPNPFIVSYKSKDDYFVQVCMPPYDVFYDRFMTALGREDLVGDERYNKIENLKDGRAKEVYKIIEEQMVTKTKDEWDKIFREADIPFAIAQTWEDLLQDEQAWANDYLYKMKYPTGNERALVRLPVFFKEAGLPEYKQSPQIAENTAEVLKEMGYTEEDIQELEKNKDIMVRKEK</sequence>